<keyword evidence="9" id="KW-1185">Reference proteome</keyword>
<sequence>MSAGVCINFVSPQPGVRVLAYDLAIGLPTFAFLVFLAWGLKSSLRKLQRSRSHIMATYYGFLWAITVLNLFRCILQMVQTGSSHATLWNVLWLLTRFGMISLETSVVVYLLQGYVASGRQALMNTVVVSGSAALLETLVKVLYIFALHVPLFLYDPTGDMRWSKWSFWLLHGLAAMLCYAALLVLPFTQWRELLPAKASFYRYVMCMLALYTTMTVGSILVGSKLAAGYCVFGVALWLYYASYPALMYFTFLAEFFADEQLDIDMLYYSEMREAGCFDDAYDDSFG</sequence>
<feature type="transmembrane region" description="Helical" evidence="6">
    <location>
        <begin position="200"/>
        <end position="220"/>
    </location>
</feature>
<dbReference type="PANTHER" id="PTHR15876:SF8">
    <property type="entry name" value="TRANSMEMBRANE PROTEIN ADIPOCYTE-ASSOCIATED 1"/>
    <property type="match status" value="1"/>
</dbReference>
<gene>
    <name evidence="8" type="ORF">BQ4739_LOCUS16921</name>
    <name evidence="7" type="ORF">BQ4739_LOCUS3444</name>
</gene>
<evidence type="ECO:0000256" key="4">
    <source>
        <dbReference type="ARBA" id="ARBA00022989"/>
    </source>
</evidence>
<feature type="transmembrane region" description="Helical" evidence="6">
    <location>
        <begin position="165"/>
        <end position="188"/>
    </location>
</feature>
<keyword evidence="5 6" id="KW-0472">Membrane</keyword>
<dbReference type="GO" id="GO:0004930">
    <property type="term" value="F:G protein-coupled receptor activity"/>
    <property type="evidence" value="ECO:0007669"/>
    <property type="project" value="TreeGrafter"/>
</dbReference>
<name>A0A383WGK8_TETOB</name>
<feature type="transmembrane region" description="Helical" evidence="6">
    <location>
        <begin position="123"/>
        <end position="145"/>
    </location>
</feature>
<evidence type="ECO:0000313" key="8">
    <source>
        <dbReference type="EMBL" id="SZX76540.1"/>
    </source>
</evidence>
<evidence type="ECO:0000256" key="3">
    <source>
        <dbReference type="ARBA" id="ARBA00022692"/>
    </source>
</evidence>
<dbReference type="PANTHER" id="PTHR15876">
    <property type="entry name" value="TRANSMEMBRANE PROTEIN ADIPOCYTE-ASSOCIATED 1"/>
    <property type="match status" value="1"/>
</dbReference>
<comment type="similarity">
    <text evidence="2">Belongs to the UPF0359 family.</text>
</comment>
<dbReference type="AlphaFoldDB" id="A0A383WGK8"/>
<evidence type="ECO:0000256" key="5">
    <source>
        <dbReference type="ARBA" id="ARBA00023136"/>
    </source>
</evidence>
<organism evidence="8 9">
    <name type="scientific">Tetradesmus obliquus</name>
    <name type="common">Green alga</name>
    <name type="synonym">Acutodesmus obliquus</name>
    <dbReference type="NCBI Taxonomy" id="3088"/>
    <lineage>
        <taxon>Eukaryota</taxon>
        <taxon>Viridiplantae</taxon>
        <taxon>Chlorophyta</taxon>
        <taxon>core chlorophytes</taxon>
        <taxon>Chlorophyceae</taxon>
        <taxon>CS clade</taxon>
        <taxon>Sphaeropleales</taxon>
        <taxon>Scenedesmaceae</taxon>
        <taxon>Tetradesmus</taxon>
    </lineage>
</organism>
<dbReference type="Proteomes" id="UP000256970">
    <property type="component" value="Unassembled WGS sequence"/>
</dbReference>
<feature type="transmembrane region" description="Helical" evidence="6">
    <location>
        <begin position="58"/>
        <end position="78"/>
    </location>
</feature>
<evidence type="ECO:0008006" key="10">
    <source>
        <dbReference type="Google" id="ProtNLM"/>
    </source>
</evidence>
<feature type="transmembrane region" description="Helical" evidence="6">
    <location>
        <begin position="18"/>
        <end position="38"/>
    </location>
</feature>
<accession>A0A383WGK8</accession>
<dbReference type="EMBL" id="FNXT01000269">
    <property type="protein sequence ID" value="SZX62867.1"/>
    <property type="molecule type" value="Genomic_DNA"/>
</dbReference>
<proteinExistence type="inferred from homology"/>
<protein>
    <recommendedName>
        <fullName evidence="10">Transmembrane protein adipocyte-associated 1</fullName>
    </recommendedName>
</protein>
<dbReference type="EMBL" id="FNXT01001260">
    <property type="protein sequence ID" value="SZX76540.1"/>
    <property type="molecule type" value="Genomic_DNA"/>
</dbReference>
<dbReference type="Pfam" id="PF10160">
    <property type="entry name" value="Tmemb_40"/>
    <property type="match status" value="1"/>
</dbReference>
<evidence type="ECO:0000313" key="9">
    <source>
        <dbReference type="Proteomes" id="UP000256970"/>
    </source>
</evidence>
<evidence type="ECO:0000256" key="2">
    <source>
        <dbReference type="ARBA" id="ARBA00010125"/>
    </source>
</evidence>
<keyword evidence="4 6" id="KW-1133">Transmembrane helix</keyword>
<keyword evidence="3 6" id="KW-0812">Transmembrane</keyword>
<evidence type="ECO:0000256" key="1">
    <source>
        <dbReference type="ARBA" id="ARBA00004141"/>
    </source>
</evidence>
<dbReference type="STRING" id="3088.A0A383WGK8"/>
<dbReference type="GO" id="GO:0005886">
    <property type="term" value="C:plasma membrane"/>
    <property type="evidence" value="ECO:0007669"/>
    <property type="project" value="TreeGrafter"/>
</dbReference>
<evidence type="ECO:0000256" key="6">
    <source>
        <dbReference type="SAM" id="Phobius"/>
    </source>
</evidence>
<evidence type="ECO:0000313" key="7">
    <source>
        <dbReference type="EMBL" id="SZX62867.1"/>
    </source>
</evidence>
<feature type="transmembrane region" description="Helical" evidence="6">
    <location>
        <begin position="226"/>
        <end position="246"/>
    </location>
</feature>
<feature type="transmembrane region" description="Helical" evidence="6">
    <location>
        <begin position="90"/>
        <end position="111"/>
    </location>
</feature>
<reference evidence="8 9" key="1">
    <citation type="submission" date="2016-10" db="EMBL/GenBank/DDBJ databases">
        <authorList>
            <person name="Cai Z."/>
        </authorList>
    </citation>
    <scope>NUCLEOTIDE SEQUENCE [LARGE SCALE GENOMIC DNA]</scope>
</reference>
<comment type="subcellular location">
    <subcellularLocation>
        <location evidence="1">Membrane</location>
        <topology evidence="1">Multi-pass membrane protein</topology>
    </subcellularLocation>
</comment>
<dbReference type="InterPro" id="IPR018781">
    <property type="entry name" value="TPRA1/CAND2/CAND8"/>
</dbReference>